<evidence type="ECO:0000256" key="3">
    <source>
        <dbReference type="ARBA" id="ARBA00021007"/>
    </source>
</evidence>
<dbReference type="GO" id="GO:0031966">
    <property type="term" value="C:mitochondrial membrane"/>
    <property type="evidence" value="ECO:0007669"/>
    <property type="project" value="UniProtKB-SubCell"/>
</dbReference>
<proteinExistence type="inferred from homology"/>
<dbReference type="InterPro" id="IPR000440">
    <property type="entry name" value="NADH_UbQ/plastoQ_OxRdtase_su3"/>
</dbReference>
<dbReference type="EC" id="7.1.1.2" evidence="9"/>
<dbReference type="GO" id="GO:0008137">
    <property type="term" value="F:NADH dehydrogenase (ubiquinone) activity"/>
    <property type="evidence" value="ECO:0007669"/>
    <property type="project" value="UniProtKB-UniRule"/>
</dbReference>
<comment type="subcellular location">
    <subcellularLocation>
        <location evidence="1">Membrane</location>
    </subcellularLocation>
    <subcellularLocation>
        <location evidence="9">Mitochondrion membrane</location>
        <topology evidence="9">Multi-pass membrane protein</topology>
    </subcellularLocation>
</comment>
<evidence type="ECO:0000256" key="4">
    <source>
        <dbReference type="ARBA" id="ARBA00022448"/>
    </source>
</evidence>
<reference evidence="11" key="1">
    <citation type="journal article" date="2005" name="J. Mol. Evol.">
        <title>Novel mitochondrial gene content and gene arrangement indicate illegitimate inter-mtDNA recombination in the chigger mite, Leptotrombidium pallidum.</title>
        <authorList>
            <person name="Shao R."/>
            <person name="Mitani H."/>
            <person name="Barker S.C."/>
            <person name="Takahashi M."/>
            <person name="Fukunaga M."/>
        </authorList>
    </citation>
    <scope>NUCLEOTIDE SEQUENCE</scope>
</reference>
<keyword evidence="9" id="KW-1278">Translocase</keyword>
<evidence type="ECO:0000256" key="9">
    <source>
        <dbReference type="RuleBase" id="RU003640"/>
    </source>
</evidence>
<name>Q4W8D3_9ACAR</name>
<evidence type="ECO:0000256" key="2">
    <source>
        <dbReference type="ARBA" id="ARBA00008472"/>
    </source>
</evidence>
<comment type="similarity">
    <text evidence="2 9">Belongs to the complex I subunit 3 family.</text>
</comment>
<evidence type="ECO:0000256" key="5">
    <source>
        <dbReference type="ARBA" id="ARBA00022692"/>
    </source>
</evidence>
<keyword evidence="4 9" id="KW-0813">Transport</keyword>
<accession>Q4W8D3</accession>
<evidence type="ECO:0000256" key="7">
    <source>
        <dbReference type="ARBA" id="ARBA00023136"/>
    </source>
</evidence>
<evidence type="ECO:0000313" key="11">
    <source>
        <dbReference type="EMBL" id="BAD99506.1"/>
    </source>
</evidence>
<evidence type="ECO:0000256" key="6">
    <source>
        <dbReference type="ARBA" id="ARBA00022989"/>
    </source>
</evidence>
<evidence type="ECO:0000256" key="10">
    <source>
        <dbReference type="SAM" id="SignalP"/>
    </source>
</evidence>
<dbReference type="PANTHER" id="PTHR11058">
    <property type="entry name" value="NADH-UBIQUINONE OXIDOREDUCTASE CHAIN 3"/>
    <property type="match status" value="1"/>
</dbReference>
<keyword evidence="5 9" id="KW-0812">Transmembrane</keyword>
<comment type="function">
    <text evidence="9">Core subunit of the mitochondrial membrane respiratory chain NADH dehydrogenase (Complex I) which catalyzes electron transfer from NADH through the respiratory chain, using ubiquinone as an electron acceptor. Essential for the catalytic activity of complex I.</text>
</comment>
<protein>
    <recommendedName>
        <fullName evidence="3 9">NADH-ubiquinone oxidoreductase chain 3</fullName>
        <ecNumber evidence="9">7.1.1.2</ecNumber>
    </recommendedName>
</protein>
<keyword evidence="9" id="KW-0249">Electron transport</keyword>
<dbReference type="GO" id="GO:0030964">
    <property type="term" value="C:NADH dehydrogenase complex"/>
    <property type="evidence" value="ECO:0007669"/>
    <property type="project" value="TreeGrafter"/>
</dbReference>
<geneLocation type="mitochondrion" evidence="11"/>
<gene>
    <name evidence="11" type="primary">nad3</name>
</gene>
<keyword evidence="9" id="KW-0679">Respiratory chain</keyword>
<dbReference type="EMBL" id="AB180098">
    <property type="protein sequence ID" value="BAD99506.1"/>
    <property type="molecule type" value="Genomic_DNA"/>
</dbReference>
<keyword evidence="9" id="KW-0520">NAD</keyword>
<dbReference type="Pfam" id="PF00507">
    <property type="entry name" value="Oxidored_q4"/>
    <property type="match status" value="1"/>
</dbReference>
<keyword evidence="7 9" id="KW-0472">Membrane</keyword>
<sequence length="101" mass="11879">MAFFFCFLLFSLIWIFSNQEQGGEKSNSFESGFDSKSMSISFSNQYYLIAILFLMFDLEIVLTFPIPFSLPKSSYLGTLFFLTFLIILFLEWKFGLLEWVK</sequence>
<feature type="signal peptide" evidence="10">
    <location>
        <begin position="1"/>
        <end position="19"/>
    </location>
</feature>
<dbReference type="InterPro" id="IPR038430">
    <property type="entry name" value="NDAH_ubi_oxred_su3_sf"/>
</dbReference>
<keyword evidence="6 9" id="KW-1133">Transmembrane helix</keyword>
<comment type="catalytic activity">
    <reaction evidence="8 9">
        <text>a ubiquinone + NADH + 5 H(+)(in) = a ubiquinol + NAD(+) + 4 H(+)(out)</text>
        <dbReference type="Rhea" id="RHEA:29091"/>
        <dbReference type="Rhea" id="RHEA-COMP:9565"/>
        <dbReference type="Rhea" id="RHEA-COMP:9566"/>
        <dbReference type="ChEBI" id="CHEBI:15378"/>
        <dbReference type="ChEBI" id="CHEBI:16389"/>
        <dbReference type="ChEBI" id="CHEBI:17976"/>
        <dbReference type="ChEBI" id="CHEBI:57540"/>
        <dbReference type="ChEBI" id="CHEBI:57945"/>
        <dbReference type="EC" id="7.1.1.2"/>
    </reaction>
</comment>
<evidence type="ECO:0000256" key="8">
    <source>
        <dbReference type="ARBA" id="ARBA00049551"/>
    </source>
</evidence>
<feature type="transmembrane region" description="Helical" evidence="9">
    <location>
        <begin position="75"/>
        <end position="94"/>
    </location>
</feature>
<dbReference type="Gene3D" id="1.20.58.1610">
    <property type="entry name" value="NADH:ubiquinone/plastoquinone oxidoreductase, chain 3"/>
    <property type="match status" value="1"/>
</dbReference>
<dbReference type="AlphaFoldDB" id="Q4W8D3"/>
<keyword evidence="9" id="KW-0830">Ubiquinone</keyword>
<organism evidence="11">
    <name type="scientific">Leptotrombidium pallidum</name>
    <dbReference type="NCBI Taxonomy" id="279272"/>
    <lineage>
        <taxon>Eukaryota</taxon>
        <taxon>Metazoa</taxon>
        <taxon>Ecdysozoa</taxon>
        <taxon>Arthropoda</taxon>
        <taxon>Chelicerata</taxon>
        <taxon>Arachnida</taxon>
        <taxon>Acari</taxon>
        <taxon>Acariformes</taxon>
        <taxon>Trombidiformes</taxon>
        <taxon>Prostigmata</taxon>
        <taxon>Anystina</taxon>
        <taxon>Parasitengona</taxon>
        <taxon>Trombiculoidea</taxon>
        <taxon>Trombiculidae</taxon>
        <taxon>Leptotrombidium</taxon>
    </lineage>
</organism>
<evidence type="ECO:0000256" key="1">
    <source>
        <dbReference type="ARBA" id="ARBA00004370"/>
    </source>
</evidence>
<keyword evidence="9 11" id="KW-0496">Mitochondrion</keyword>
<feature type="transmembrane region" description="Helical" evidence="9">
    <location>
        <begin position="46"/>
        <end position="68"/>
    </location>
</feature>
<keyword evidence="10" id="KW-0732">Signal</keyword>
<feature type="chain" id="PRO_5004246220" description="NADH-ubiquinone oxidoreductase chain 3" evidence="10">
    <location>
        <begin position="20"/>
        <end position="101"/>
    </location>
</feature>
<dbReference type="PANTHER" id="PTHR11058:SF9">
    <property type="entry name" value="NADH-UBIQUINONE OXIDOREDUCTASE CHAIN 3"/>
    <property type="match status" value="1"/>
</dbReference>